<dbReference type="EMBL" id="SLTU01000002">
    <property type="protein sequence ID" value="TDA73246.1"/>
    <property type="molecule type" value="Genomic_DNA"/>
</dbReference>
<feature type="domain" description="RNA polymerase sigma-70 region 2" evidence="5">
    <location>
        <begin position="23"/>
        <end position="83"/>
    </location>
</feature>
<dbReference type="InterPro" id="IPR013249">
    <property type="entry name" value="RNA_pol_sigma70_r4_t2"/>
</dbReference>
<reference evidence="11" key="6">
    <citation type="submission" date="2023-10" db="EMBL/GenBank/DDBJ databases">
        <title>Genome of Potential pathogenic bacteria in Crohn's disease.</title>
        <authorList>
            <person name="Rodriguez-Palacios A."/>
        </authorList>
    </citation>
    <scope>NUCLEOTIDE SEQUENCE</scope>
    <source>
        <strain evidence="11">CavFT-hAR62</strain>
    </source>
</reference>
<reference evidence="17 18" key="3">
    <citation type="journal article" date="2019" name="Nat. Microbiol.">
        <title>Genomic variation and strain-specific functional adaptation in the human gut microbiome during early life.</title>
        <authorList>
            <person name="Vatanen T."/>
            <person name="Plichta D.R."/>
            <person name="Somani J."/>
            <person name="Munch P.C."/>
            <person name="Arthur T.D."/>
            <person name="Hall A.B."/>
            <person name="Rudolf S."/>
            <person name="Oakeley E.J."/>
            <person name="Ke X."/>
            <person name="Young R.A."/>
            <person name="Haiser H.J."/>
            <person name="Kolde R."/>
            <person name="Yassour M."/>
            <person name="Luopajarvi K."/>
            <person name="Siljander H."/>
            <person name="Virtanen S.M."/>
            <person name="Ilonen J."/>
            <person name="Uibo R."/>
            <person name="Tillmann V."/>
            <person name="Mokurov S."/>
            <person name="Dorshakova N."/>
            <person name="Porter J.A."/>
            <person name="McHardy A.C."/>
            <person name="Lahdesmaki H."/>
            <person name="Vlamakis H."/>
            <person name="Huttenhower C."/>
            <person name="Knip M."/>
            <person name="Xavier R.J."/>
        </authorList>
    </citation>
    <scope>NUCLEOTIDE SEQUENCE [LARGE SCALE GENOMIC DNA]</scope>
    <source>
        <strain evidence="14 17">RJX1047</strain>
        <strain evidence="15 18">RJX1052</strain>
    </source>
</reference>
<keyword evidence="2" id="KW-0805">Transcription regulation</keyword>
<dbReference type="InterPro" id="IPR039425">
    <property type="entry name" value="RNA_pol_sigma-70-like"/>
</dbReference>
<evidence type="ECO:0000313" key="7">
    <source>
        <dbReference type="EMBL" id="GKH81454.1"/>
    </source>
</evidence>
<dbReference type="GO" id="GO:0016987">
    <property type="term" value="F:sigma factor activity"/>
    <property type="evidence" value="ECO:0007669"/>
    <property type="project" value="UniProtKB-KW"/>
</dbReference>
<evidence type="ECO:0000313" key="12">
    <source>
        <dbReference type="EMBL" id="QJR75556.1"/>
    </source>
</evidence>
<evidence type="ECO:0000313" key="21">
    <source>
        <dbReference type="Proteomes" id="UP000481616"/>
    </source>
</evidence>
<proteinExistence type="inferred from homology"/>
<dbReference type="PANTHER" id="PTHR43133">
    <property type="entry name" value="RNA POLYMERASE ECF-TYPE SIGMA FACTO"/>
    <property type="match status" value="1"/>
</dbReference>
<keyword evidence="3" id="KW-0731">Sigma factor</keyword>
<dbReference type="GO" id="GO:0006352">
    <property type="term" value="P:DNA-templated transcription initiation"/>
    <property type="evidence" value="ECO:0007669"/>
    <property type="project" value="InterPro"/>
</dbReference>
<dbReference type="InterPro" id="IPR014327">
    <property type="entry name" value="RNA_pol_sigma70_bacteroid"/>
</dbReference>
<dbReference type="KEGG" id="bdo:EL88_17270"/>
<dbReference type="AlphaFoldDB" id="A0A076IVX9"/>
<accession>A0A076IVX9</accession>
<dbReference type="Proteomes" id="UP001181086">
    <property type="component" value="Unassembled WGS sequence"/>
</dbReference>
<dbReference type="InterPro" id="IPR013324">
    <property type="entry name" value="RNA_pol_sigma_r3/r4-like"/>
</dbReference>
<dbReference type="Proteomes" id="UP000347681">
    <property type="component" value="Unassembled WGS sequence"/>
</dbReference>
<evidence type="ECO:0000256" key="1">
    <source>
        <dbReference type="ARBA" id="ARBA00010641"/>
    </source>
</evidence>
<evidence type="ECO:0000259" key="5">
    <source>
        <dbReference type="Pfam" id="PF04542"/>
    </source>
</evidence>
<keyword evidence="7" id="KW-0240">DNA-directed RNA polymerase</keyword>
<reference evidence="19 20" key="2">
    <citation type="journal article" date="2019" name="Nat. Med.">
        <title>A library of human gut bacterial isolates paired with longitudinal multiomics data enables mechanistic microbiome research.</title>
        <authorList>
            <person name="Poyet M."/>
            <person name="Groussin M."/>
            <person name="Gibbons S.M."/>
            <person name="Avila-Pacheco J."/>
            <person name="Jiang X."/>
            <person name="Kearney S.M."/>
            <person name="Perrotta A.R."/>
            <person name="Berdy B."/>
            <person name="Zhao S."/>
            <person name="Lieberman T.D."/>
            <person name="Swanson P.K."/>
            <person name="Smith M."/>
            <person name="Roesemann S."/>
            <person name="Alexander J.E."/>
            <person name="Rich S.A."/>
            <person name="Livny J."/>
            <person name="Vlamakis H."/>
            <person name="Clish C."/>
            <person name="Bullock K."/>
            <person name="Deik A."/>
            <person name="Scott J."/>
            <person name="Pierce K.A."/>
            <person name="Xavier R.J."/>
            <person name="Alm E.J."/>
        </authorList>
    </citation>
    <scope>NUCLEOTIDE SEQUENCE [LARGE SCALE GENOMIC DNA]</scope>
    <source>
        <strain evidence="9 21">BIOML-A1</strain>
        <strain evidence="10 20">BIOML-A4</strain>
        <strain evidence="8 19">BIOML-A5</strain>
    </source>
</reference>
<reference evidence="7" key="5">
    <citation type="submission" date="2022-01" db="EMBL/GenBank/DDBJ databases">
        <title>Novel bile acid biosynthetic pathways are enriched in the microbiome of centenarians.</title>
        <authorList>
            <person name="Sato Y."/>
            <person name="Atarashi K."/>
            <person name="Plichta R.D."/>
            <person name="Arai Y."/>
            <person name="Sasajima S."/>
            <person name="Kearney M.S."/>
            <person name="Suda W."/>
            <person name="Takeshita K."/>
            <person name="Sasaki T."/>
            <person name="Okamoto S."/>
            <person name="Skelly N.A."/>
            <person name="Okamura Y."/>
            <person name="Vlamakis H."/>
            <person name="Li Y."/>
            <person name="Tanoue T."/>
            <person name="Takei H."/>
            <person name="Nittono H."/>
            <person name="Narushima S."/>
            <person name="Irie J."/>
            <person name="Itoh H."/>
            <person name="Moriya K."/>
            <person name="Sugiura Y."/>
            <person name="Suematsu M."/>
            <person name="Moritoki N."/>
            <person name="Shibata S."/>
            <person name="Littman R.D."/>
            <person name="Fischbach A.M."/>
            <person name="Uwamino Y."/>
            <person name="Inoue T."/>
            <person name="Honda A."/>
            <person name="Hattori M."/>
            <person name="Murai T."/>
            <person name="Xavier J.R."/>
            <person name="Hirose N."/>
            <person name="Honda K."/>
        </authorList>
    </citation>
    <scope>NUCLEOTIDE SEQUENCE</scope>
    <source>
        <strain evidence="7">CE91-St7</strain>
    </source>
</reference>
<evidence type="ECO:0000313" key="13">
    <source>
        <dbReference type="EMBL" id="RGV79927.1"/>
    </source>
</evidence>
<feature type="domain" description="RNA polymerase sigma factor 70 region 4 type 2" evidence="6">
    <location>
        <begin position="120"/>
        <end position="172"/>
    </location>
</feature>
<dbReference type="SUPFAM" id="SSF88946">
    <property type="entry name" value="Sigma2 domain of RNA polymerase sigma factors"/>
    <property type="match status" value="1"/>
</dbReference>
<dbReference type="InterPro" id="IPR036388">
    <property type="entry name" value="WH-like_DNA-bd_sf"/>
</dbReference>
<evidence type="ECO:0000256" key="3">
    <source>
        <dbReference type="ARBA" id="ARBA00023082"/>
    </source>
</evidence>
<protein>
    <submittedName>
        <fullName evidence="7 13">RNA polymerase sigma-70 factor</fullName>
    </submittedName>
</protein>
<dbReference type="Gene3D" id="1.10.10.10">
    <property type="entry name" value="Winged helix-like DNA-binding domain superfamily/Winged helix DNA-binding domain"/>
    <property type="match status" value="1"/>
</dbReference>
<evidence type="ECO:0000313" key="8">
    <source>
        <dbReference type="EMBL" id="KAA5381025.1"/>
    </source>
</evidence>
<dbReference type="Proteomes" id="UP001055104">
    <property type="component" value="Unassembled WGS sequence"/>
</dbReference>
<dbReference type="Gene3D" id="1.10.1740.10">
    <property type="match status" value="1"/>
</dbReference>
<evidence type="ECO:0000313" key="14">
    <source>
        <dbReference type="EMBL" id="TDA73246.1"/>
    </source>
</evidence>
<gene>
    <name evidence="7" type="ORF">CE91St7_23380</name>
    <name evidence="13" type="ORF">DWW04_05850</name>
    <name evidence="14" type="ORF">E1I98_17840</name>
    <name evidence="15" type="ORF">E1J06_03685</name>
    <name evidence="10" type="ORF">F2Y51_04645</name>
    <name evidence="9" type="ORF">F2Y58_04025</name>
    <name evidence="8" type="ORF">F2Y61_16000</name>
    <name evidence="12" type="ORF">GKD17_03730</name>
    <name evidence="11" type="ORF">RVH45_13575</name>
</gene>
<dbReference type="Proteomes" id="UP000500949">
    <property type="component" value="Chromosome"/>
</dbReference>
<evidence type="ECO:0000313" key="15">
    <source>
        <dbReference type="EMBL" id="TDB06578.1"/>
    </source>
</evidence>
<evidence type="ECO:0000313" key="17">
    <source>
        <dbReference type="Proteomes" id="UP000294527"/>
    </source>
</evidence>
<evidence type="ECO:0000313" key="9">
    <source>
        <dbReference type="EMBL" id="KAA5399833.1"/>
    </source>
</evidence>
<dbReference type="EMBL" id="SLTX01000001">
    <property type="protein sequence ID" value="TDB06578.1"/>
    <property type="molecule type" value="Genomic_DNA"/>
</dbReference>
<dbReference type="EMBL" id="JAWDEV010000010">
    <property type="protein sequence ID" value="MDU0270893.1"/>
    <property type="molecule type" value="Genomic_DNA"/>
</dbReference>
<dbReference type="GO" id="GO:0000428">
    <property type="term" value="C:DNA-directed RNA polymerase complex"/>
    <property type="evidence" value="ECO:0007669"/>
    <property type="project" value="UniProtKB-KW"/>
</dbReference>
<dbReference type="EMBL" id="VVYY01000003">
    <property type="protein sequence ID" value="KAA5399833.1"/>
    <property type="molecule type" value="Genomic_DNA"/>
</dbReference>
<dbReference type="EMBL" id="VVZB01000010">
    <property type="protein sequence ID" value="KAA5381025.1"/>
    <property type="molecule type" value="Genomic_DNA"/>
</dbReference>
<dbReference type="NCBIfam" id="TIGR02937">
    <property type="entry name" value="sigma70-ECF"/>
    <property type="match status" value="1"/>
</dbReference>
<dbReference type="KEGG" id="bdh:GV66_10290"/>
<dbReference type="GeneID" id="93445788"/>
<dbReference type="Proteomes" id="UP000481616">
    <property type="component" value="Unassembled WGS sequence"/>
</dbReference>
<evidence type="ECO:0000313" key="10">
    <source>
        <dbReference type="EMBL" id="KAA5406778.1"/>
    </source>
</evidence>
<dbReference type="NCBIfam" id="TIGR02985">
    <property type="entry name" value="Sig70_bacteroi1"/>
    <property type="match status" value="1"/>
</dbReference>
<keyword evidence="4" id="KW-0804">Transcription</keyword>
<dbReference type="EMBL" id="QRZL01000004">
    <property type="protein sequence ID" value="RGV79927.1"/>
    <property type="molecule type" value="Genomic_DNA"/>
</dbReference>
<organism evidence="13 16">
    <name type="scientific">Phocaeicola dorei</name>
    <dbReference type="NCBI Taxonomy" id="357276"/>
    <lineage>
        <taxon>Bacteria</taxon>
        <taxon>Pseudomonadati</taxon>
        <taxon>Bacteroidota</taxon>
        <taxon>Bacteroidia</taxon>
        <taxon>Bacteroidales</taxon>
        <taxon>Bacteroidaceae</taxon>
        <taxon>Phocaeicola</taxon>
    </lineage>
</organism>
<reference evidence="12 22" key="4">
    <citation type="submission" date="2019-11" db="EMBL/GenBank/DDBJ databases">
        <title>Complete genome sequence of Bacteroides dorei DSM 17855.</title>
        <authorList>
            <person name="Russell J.T."/>
        </authorList>
    </citation>
    <scope>NUCLEOTIDE SEQUENCE [LARGE SCALE GENOMIC DNA]</scope>
    <source>
        <strain evidence="12 22">DSM 17855</strain>
    </source>
</reference>
<dbReference type="EMBL" id="BQOB01000001">
    <property type="protein sequence ID" value="GKH81454.1"/>
    <property type="molecule type" value="Genomic_DNA"/>
</dbReference>
<dbReference type="GO" id="GO:0003677">
    <property type="term" value="F:DNA binding"/>
    <property type="evidence" value="ECO:0007669"/>
    <property type="project" value="InterPro"/>
</dbReference>
<name>A0A076IVX9_9BACT</name>
<dbReference type="InterPro" id="IPR007627">
    <property type="entry name" value="RNA_pol_sigma70_r2"/>
</dbReference>
<evidence type="ECO:0000313" key="16">
    <source>
        <dbReference type="Proteomes" id="UP000283678"/>
    </source>
</evidence>
<dbReference type="Proteomes" id="UP000283678">
    <property type="component" value="Unassembled WGS sequence"/>
</dbReference>
<dbReference type="PANTHER" id="PTHR43133:SF46">
    <property type="entry name" value="RNA POLYMERASE SIGMA-70 FACTOR ECF SUBFAMILY"/>
    <property type="match status" value="1"/>
</dbReference>
<comment type="similarity">
    <text evidence="1">Belongs to the sigma-70 factor family. ECF subfamily.</text>
</comment>
<dbReference type="EMBL" id="CP046176">
    <property type="protein sequence ID" value="QJR75556.1"/>
    <property type="molecule type" value="Genomic_DNA"/>
</dbReference>
<evidence type="ECO:0000256" key="2">
    <source>
        <dbReference type="ARBA" id="ARBA00023015"/>
    </source>
</evidence>
<reference evidence="13 16" key="1">
    <citation type="submission" date="2018-08" db="EMBL/GenBank/DDBJ databases">
        <title>A genome reference for cultivated species of the human gut microbiota.</title>
        <authorList>
            <person name="Zou Y."/>
            <person name="Xue W."/>
            <person name="Luo G."/>
        </authorList>
    </citation>
    <scope>NUCLEOTIDE SEQUENCE [LARGE SCALE GENOMIC DNA]</scope>
    <source>
        <strain evidence="13 16">AF14-1AC</strain>
    </source>
</reference>
<dbReference type="Proteomes" id="UP000441162">
    <property type="component" value="Unassembled WGS sequence"/>
</dbReference>
<evidence type="ECO:0000313" key="19">
    <source>
        <dbReference type="Proteomes" id="UP000347681"/>
    </source>
</evidence>
<dbReference type="EMBL" id="VVZA01000003">
    <property type="protein sequence ID" value="KAA5406778.1"/>
    <property type="molecule type" value="Genomic_DNA"/>
</dbReference>
<sequence>MLNDLLTLTKIREGDIKAFEDVFRRYYSPLCWYAMSITGSMEAAEEIVEELFYGFWRDRERLPLFRSMKSYLYVAVRNQSFQYCEHLEVRNKYREFVLSRKGRTQDSSPQEEIEYQELRHLIDTTLARMPERRLRIFRMHRMEGKKYAEIASQLSLSVKTVEAEMTKALKALKKEIENYIIRT</sequence>
<evidence type="ECO:0000313" key="20">
    <source>
        <dbReference type="Proteomes" id="UP000441162"/>
    </source>
</evidence>
<dbReference type="InterPro" id="IPR013325">
    <property type="entry name" value="RNA_pol_sigma_r2"/>
</dbReference>
<dbReference type="Pfam" id="PF08281">
    <property type="entry name" value="Sigma70_r4_2"/>
    <property type="match status" value="1"/>
</dbReference>
<evidence type="ECO:0000256" key="4">
    <source>
        <dbReference type="ARBA" id="ARBA00023163"/>
    </source>
</evidence>
<evidence type="ECO:0000313" key="18">
    <source>
        <dbReference type="Proteomes" id="UP000294834"/>
    </source>
</evidence>
<dbReference type="SUPFAM" id="SSF88659">
    <property type="entry name" value="Sigma3 and sigma4 domains of RNA polymerase sigma factors"/>
    <property type="match status" value="1"/>
</dbReference>
<dbReference type="RefSeq" id="WP_007836084.1">
    <property type="nucleotide sequence ID" value="NZ_BAABYF010000002.1"/>
</dbReference>
<dbReference type="Proteomes" id="UP000294834">
    <property type="component" value="Unassembled WGS sequence"/>
</dbReference>
<evidence type="ECO:0000313" key="22">
    <source>
        <dbReference type="Proteomes" id="UP000500949"/>
    </source>
</evidence>
<dbReference type="InterPro" id="IPR014284">
    <property type="entry name" value="RNA_pol_sigma-70_dom"/>
</dbReference>
<dbReference type="Proteomes" id="UP000294527">
    <property type="component" value="Unassembled WGS sequence"/>
</dbReference>
<dbReference type="eggNOG" id="COG1595">
    <property type="taxonomic scope" value="Bacteria"/>
</dbReference>
<dbReference type="Pfam" id="PF04542">
    <property type="entry name" value="Sigma70_r2"/>
    <property type="match status" value="1"/>
</dbReference>
<evidence type="ECO:0000313" key="11">
    <source>
        <dbReference type="EMBL" id="MDU0270893.1"/>
    </source>
</evidence>
<evidence type="ECO:0000259" key="6">
    <source>
        <dbReference type="Pfam" id="PF08281"/>
    </source>
</evidence>